<keyword evidence="3" id="KW-1185">Reference proteome</keyword>
<reference evidence="2 3" key="1">
    <citation type="submission" date="2018-12" db="EMBL/GenBank/DDBJ databases">
        <authorList>
            <person name="Li F."/>
        </authorList>
    </citation>
    <scope>NUCLEOTIDE SEQUENCE [LARGE SCALE GENOMIC DNA]</scope>
    <source>
        <strain evidence="2 3">8H24J-4-2</strain>
    </source>
</reference>
<name>A0A3S5CJ12_9MICO</name>
<accession>A0A3S5CJ12</accession>
<dbReference type="Proteomes" id="UP000288603">
    <property type="component" value="Unassembled WGS sequence"/>
</dbReference>
<dbReference type="OrthoDB" id="5082788at2"/>
<comment type="caution">
    <text evidence="2">The sequence shown here is derived from an EMBL/GenBank/DDBJ whole genome shotgun (WGS) entry which is preliminary data.</text>
</comment>
<dbReference type="AlphaFoldDB" id="A0A3S5CJ12"/>
<sequence length="94" mass="9789">MNHTLILGGRSYPLDVAQSVDGLEEDILTAARDGGRFVVVTLAGGSRLSCLVTQGVSIAIEEAAPLEFTDQEEPPAPTGRRLHAVGPPPSTHTG</sequence>
<dbReference type="RefSeq" id="WP_128499878.1">
    <property type="nucleotide sequence ID" value="NZ_RZNC01000005.1"/>
</dbReference>
<evidence type="ECO:0000313" key="2">
    <source>
        <dbReference type="EMBL" id="RWZ59306.1"/>
    </source>
</evidence>
<evidence type="ECO:0000256" key="1">
    <source>
        <dbReference type="SAM" id="MobiDB-lite"/>
    </source>
</evidence>
<feature type="region of interest" description="Disordered" evidence="1">
    <location>
        <begin position="66"/>
        <end position="94"/>
    </location>
</feature>
<protein>
    <submittedName>
        <fullName evidence="2">Uncharacterized protein</fullName>
    </submittedName>
</protein>
<dbReference type="EMBL" id="RZNC01000005">
    <property type="protein sequence ID" value="RWZ59306.1"/>
    <property type="molecule type" value="Genomic_DNA"/>
</dbReference>
<evidence type="ECO:0000313" key="3">
    <source>
        <dbReference type="Proteomes" id="UP000288603"/>
    </source>
</evidence>
<organism evidence="2 3">
    <name type="scientific">Labedella populi</name>
    <dbReference type="NCBI Taxonomy" id="2498850"/>
    <lineage>
        <taxon>Bacteria</taxon>
        <taxon>Bacillati</taxon>
        <taxon>Actinomycetota</taxon>
        <taxon>Actinomycetes</taxon>
        <taxon>Micrococcales</taxon>
        <taxon>Microbacteriaceae</taxon>
        <taxon>Labedella</taxon>
    </lineage>
</organism>
<proteinExistence type="predicted"/>
<gene>
    <name evidence="2" type="ORF">ELQ92_13710</name>
</gene>